<dbReference type="OrthoDB" id="2435994at2759"/>
<evidence type="ECO:0000313" key="4">
    <source>
        <dbReference type="Proteomes" id="UP000789405"/>
    </source>
</evidence>
<reference evidence="3" key="1">
    <citation type="submission" date="2021-06" db="EMBL/GenBank/DDBJ databases">
        <authorList>
            <person name="Kallberg Y."/>
            <person name="Tangrot J."/>
            <person name="Rosling A."/>
        </authorList>
    </citation>
    <scope>NUCLEOTIDE SEQUENCE</scope>
    <source>
        <strain evidence="3">MA453B</strain>
    </source>
</reference>
<dbReference type="GO" id="GO:0003677">
    <property type="term" value="F:DNA binding"/>
    <property type="evidence" value="ECO:0007669"/>
    <property type="project" value="UniProtKB-KW"/>
</dbReference>
<evidence type="ECO:0000259" key="2">
    <source>
        <dbReference type="Pfam" id="PF03221"/>
    </source>
</evidence>
<protein>
    <submittedName>
        <fullName evidence="3">27949_t:CDS:1</fullName>
    </submittedName>
</protein>
<accession>A0A9N9HB55</accession>
<sequence length="95" mass="11176">IATQFNITPKQLRKWIKKKNELKNVPAYVKQLNIGARPKYPLLEADLKNWIKSLRSQQKIVLQQMIRTKAKQLANQSHFVSIYPTINEFKWVKSG</sequence>
<dbReference type="InterPro" id="IPR006600">
    <property type="entry name" value="HTH_CenpB_DNA-bd_dom"/>
</dbReference>
<feature type="non-terminal residue" evidence="3">
    <location>
        <position position="1"/>
    </location>
</feature>
<name>A0A9N9HB55_9GLOM</name>
<dbReference type="AlphaFoldDB" id="A0A9N9HB55"/>
<organism evidence="3 4">
    <name type="scientific">Dentiscutata erythropus</name>
    <dbReference type="NCBI Taxonomy" id="1348616"/>
    <lineage>
        <taxon>Eukaryota</taxon>
        <taxon>Fungi</taxon>
        <taxon>Fungi incertae sedis</taxon>
        <taxon>Mucoromycota</taxon>
        <taxon>Glomeromycotina</taxon>
        <taxon>Glomeromycetes</taxon>
        <taxon>Diversisporales</taxon>
        <taxon>Gigasporaceae</taxon>
        <taxon>Dentiscutata</taxon>
    </lineage>
</organism>
<comment type="caution">
    <text evidence="3">The sequence shown here is derived from an EMBL/GenBank/DDBJ whole genome shotgun (WGS) entry which is preliminary data.</text>
</comment>
<keyword evidence="1" id="KW-0238">DNA-binding</keyword>
<keyword evidence="4" id="KW-1185">Reference proteome</keyword>
<dbReference type="EMBL" id="CAJVPY010006406">
    <property type="protein sequence ID" value="CAG8662168.1"/>
    <property type="molecule type" value="Genomic_DNA"/>
</dbReference>
<evidence type="ECO:0000313" key="3">
    <source>
        <dbReference type="EMBL" id="CAG8662168.1"/>
    </source>
</evidence>
<gene>
    <name evidence="3" type="ORF">DERYTH_LOCUS10772</name>
</gene>
<dbReference type="Proteomes" id="UP000789405">
    <property type="component" value="Unassembled WGS sequence"/>
</dbReference>
<evidence type="ECO:0000256" key="1">
    <source>
        <dbReference type="ARBA" id="ARBA00023125"/>
    </source>
</evidence>
<dbReference type="Pfam" id="PF03221">
    <property type="entry name" value="HTH_Tnp_Tc5"/>
    <property type="match status" value="1"/>
</dbReference>
<proteinExistence type="predicted"/>
<feature type="domain" description="HTH CENPB-type" evidence="2">
    <location>
        <begin position="40"/>
        <end position="76"/>
    </location>
</feature>
<dbReference type="Gene3D" id="1.10.10.60">
    <property type="entry name" value="Homeodomain-like"/>
    <property type="match status" value="1"/>
</dbReference>